<dbReference type="RefSeq" id="WP_010108689.1">
    <property type="nucleotide sequence ID" value="NZ_CP008727.1"/>
</dbReference>
<organism evidence="2 3">
    <name type="scientific">Burkholderia oklahomensis</name>
    <dbReference type="NCBI Taxonomy" id="342113"/>
    <lineage>
        <taxon>Bacteria</taxon>
        <taxon>Pseudomonadati</taxon>
        <taxon>Pseudomonadota</taxon>
        <taxon>Betaproteobacteria</taxon>
        <taxon>Burkholderiales</taxon>
        <taxon>Burkholderiaceae</taxon>
        <taxon>Burkholderia</taxon>
        <taxon>pseudomallei group</taxon>
    </lineage>
</organism>
<evidence type="ECO:0000313" key="3">
    <source>
        <dbReference type="Proteomes" id="UP000029424"/>
    </source>
</evidence>
<sequence>MKNLLMSAFVAAVAFAALVPSAEAHAHRVCHFDHHHHHRACHRVR</sequence>
<dbReference type="NCBIfam" id="NF040554">
    <property type="entry name" value="mini_HHHH"/>
    <property type="match status" value="1"/>
</dbReference>
<accession>A0AAI8BDU3</accession>
<dbReference type="Proteomes" id="UP000029424">
    <property type="component" value="Chromosome 2"/>
</dbReference>
<keyword evidence="1" id="KW-0732">Signal</keyword>
<reference evidence="2 3" key="1">
    <citation type="submission" date="2014-06" db="EMBL/GenBank/DDBJ databases">
        <authorList>
            <person name="Bishop-Lilly K.A."/>
            <person name="Broomall S.M."/>
            <person name="Chain P.S."/>
            <person name="Chertkov O."/>
            <person name="Coyne S.R."/>
            <person name="Daligault H.E."/>
            <person name="Davenport K.W."/>
            <person name="Erkkila T."/>
            <person name="Frey K.G."/>
            <person name="Gibbons H.S."/>
            <person name="Gu W."/>
            <person name="Jaissle J."/>
            <person name="Johnson S.L."/>
            <person name="Koroleva G.I."/>
            <person name="Ladner J.T."/>
            <person name="Lo C.-C."/>
            <person name="Minogue T.D."/>
            <person name="Munk C."/>
            <person name="Palacios G.F."/>
            <person name="Redden C.L."/>
            <person name="Rosenzweig C.N."/>
            <person name="Scholz M.B."/>
            <person name="Teshima H."/>
            <person name="Xu Y."/>
        </authorList>
    </citation>
    <scope>NUCLEOTIDE SEQUENCE [LARGE SCALE GENOMIC DNA]</scope>
    <source>
        <strain evidence="2 3">EO147</strain>
    </source>
</reference>
<feature type="chain" id="PRO_5042459058" evidence="1">
    <location>
        <begin position="27"/>
        <end position="45"/>
    </location>
</feature>
<dbReference type="KEGG" id="bok:DM82_5028"/>
<dbReference type="EMBL" id="CP008727">
    <property type="protein sequence ID" value="AIO70179.1"/>
    <property type="molecule type" value="Genomic_DNA"/>
</dbReference>
<dbReference type="AlphaFoldDB" id="A0AAI8BDU3"/>
<gene>
    <name evidence="2" type="ORF">DM82_5028</name>
</gene>
<name>A0AAI8BDU3_9BURK</name>
<proteinExistence type="predicted"/>
<evidence type="ECO:0000256" key="1">
    <source>
        <dbReference type="SAM" id="SignalP"/>
    </source>
</evidence>
<feature type="signal peptide" evidence="1">
    <location>
        <begin position="1"/>
        <end position="26"/>
    </location>
</feature>
<evidence type="ECO:0000313" key="2">
    <source>
        <dbReference type="EMBL" id="AIO70179.1"/>
    </source>
</evidence>
<protein>
    <submittedName>
        <fullName evidence="2">Uncharacterized protein</fullName>
    </submittedName>
</protein>
<keyword evidence="3" id="KW-1185">Reference proteome</keyword>